<evidence type="ECO:0000313" key="5">
    <source>
        <dbReference type="Proteomes" id="UP000286931"/>
    </source>
</evidence>
<evidence type="ECO:0000256" key="2">
    <source>
        <dbReference type="ARBA" id="ARBA00022679"/>
    </source>
</evidence>
<dbReference type="Gene3D" id="3.90.470.20">
    <property type="entry name" value="4'-phosphopantetheinyl transferase domain"/>
    <property type="match status" value="2"/>
</dbReference>
<keyword evidence="2 4" id="KW-0808">Transferase</keyword>
<dbReference type="InterPro" id="IPR008278">
    <property type="entry name" value="4-PPantetheinyl_Trfase_dom"/>
</dbReference>
<evidence type="ECO:0000256" key="1">
    <source>
        <dbReference type="ARBA" id="ARBA00010990"/>
    </source>
</evidence>
<dbReference type="Proteomes" id="UP000286931">
    <property type="component" value="Unassembled WGS sequence"/>
</dbReference>
<proteinExistence type="inferred from homology"/>
<gene>
    <name evidence="4" type="ORF">EHYA_01826</name>
</gene>
<dbReference type="OrthoDB" id="190168at2"/>
<comment type="similarity">
    <text evidence="1">Belongs to the P-Pant transferase superfamily. Gsp/Sfp/HetI/AcpT family.</text>
</comment>
<dbReference type="PANTHER" id="PTHR12215:SF10">
    <property type="entry name" value="L-AMINOADIPATE-SEMIALDEHYDE DEHYDROGENASE-PHOSPHOPANTETHEINYL TRANSFERASE"/>
    <property type="match status" value="1"/>
</dbReference>
<dbReference type="Pfam" id="PF01648">
    <property type="entry name" value="ACPS"/>
    <property type="match status" value="1"/>
</dbReference>
<dbReference type="GO" id="GO:0000287">
    <property type="term" value="F:magnesium ion binding"/>
    <property type="evidence" value="ECO:0007669"/>
    <property type="project" value="InterPro"/>
</dbReference>
<protein>
    <submittedName>
        <fullName evidence="4">4'-phosphopantetheinyl transferase</fullName>
    </submittedName>
</protein>
<dbReference type="EMBL" id="BIFH01000015">
    <property type="protein sequence ID" value="GCD94167.1"/>
    <property type="molecule type" value="Genomic_DNA"/>
</dbReference>
<feature type="domain" description="4'-phosphopantetheinyl transferase" evidence="3">
    <location>
        <begin position="124"/>
        <end position="220"/>
    </location>
</feature>
<accession>A0A401YHW0</accession>
<evidence type="ECO:0000313" key="4">
    <source>
        <dbReference type="EMBL" id="GCD94167.1"/>
    </source>
</evidence>
<evidence type="ECO:0000259" key="3">
    <source>
        <dbReference type="Pfam" id="PF01648"/>
    </source>
</evidence>
<dbReference type="InterPro" id="IPR037143">
    <property type="entry name" value="4-PPantetheinyl_Trfase_dom_sf"/>
</dbReference>
<organism evidence="4 5">
    <name type="scientific">Embleya hyalina</name>
    <dbReference type="NCBI Taxonomy" id="516124"/>
    <lineage>
        <taxon>Bacteria</taxon>
        <taxon>Bacillati</taxon>
        <taxon>Actinomycetota</taxon>
        <taxon>Actinomycetes</taxon>
        <taxon>Kitasatosporales</taxon>
        <taxon>Streptomycetaceae</taxon>
        <taxon>Embleya</taxon>
    </lineage>
</organism>
<sequence length="256" mass="28173">MSADRGDPGRPAVERENGRERVEVWRIALDGEGDPDHCPAPLEDLLDEDEKARAGRGLVPGMRRRFVIAHAATRIVVGERLGRPPASLCFTRGRWGKPVVEGSGLHFSLSHSGGIALLALASRPVGVDVELARPNLDIERLARRFFRDEERELVARDGHGAFTRLWTRKEACVKAVGGRLTESMAIPVAHTARQATVHSRSGPFARPWRVADLPLPEGYVGSVALLGDGPFYVSPRMWYPMSPTETGDMRHRPGVK</sequence>
<keyword evidence="5" id="KW-1185">Reference proteome</keyword>
<dbReference type="InterPro" id="IPR050559">
    <property type="entry name" value="P-Pant_transferase_sf"/>
</dbReference>
<dbReference type="RefSeq" id="WP_126636383.1">
    <property type="nucleotide sequence ID" value="NZ_BIFH01000015.1"/>
</dbReference>
<name>A0A401YHW0_9ACTN</name>
<dbReference type="GO" id="GO:0005829">
    <property type="term" value="C:cytosol"/>
    <property type="evidence" value="ECO:0007669"/>
    <property type="project" value="TreeGrafter"/>
</dbReference>
<dbReference type="GO" id="GO:0019878">
    <property type="term" value="P:lysine biosynthetic process via aminoadipic acid"/>
    <property type="evidence" value="ECO:0007669"/>
    <property type="project" value="TreeGrafter"/>
</dbReference>
<comment type="caution">
    <text evidence="4">The sequence shown here is derived from an EMBL/GenBank/DDBJ whole genome shotgun (WGS) entry which is preliminary data.</text>
</comment>
<dbReference type="SUPFAM" id="SSF56214">
    <property type="entry name" value="4'-phosphopantetheinyl transferase"/>
    <property type="match status" value="2"/>
</dbReference>
<reference evidence="4 5" key="1">
    <citation type="submission" date="2018-12" db="EMBL/GenBank/DDBJ databases">
        <title>Draft genome sequence of Embleya hyalina NBRC 13850T.</title>
        <authorList>
            <person name="Komaki H."/>
            <person name="Hosoyama A."/>
            <person name="Kimura A."/>
            <person name="Ichikawa N."/>
            <person name="Tamura T."/>
        </authorList>
    </citation>
    <scope>NUCLEOTIDE SEQUENCE [LARGE SCALE GENOMIC DNA]</scope>
    <source>
        <strain evidence="4 5">NBRC 13850</strain>
    </source>
</reference>
<dbReference type="GO" id="GO:0008897">
    <property type="term" value="F:holo-[acyl-carrier-protein] synthase activity"/>
    <property type="evidence" value="ECO:0007669"/>
    <property type="project" value="InterPro"/>
</dbReference>
<dbReference type="AlphaFoldDB" id="A0A401YHW0"/>
<dbReference type="PANTHER" id="PTHR12215">
    <property type="entry name" value="PHOSPHOPANTETHEINE TRANSFERASE"/>
    <property type="match status" value="1"/>
</dbReference>